<keyword evidence="10" id="KW-1185">Reference proteome</keyword>
<evidence type="ECO:0000256" key="6">
    <source>
        <dbReference type="ARBA" id="ARBA00022691"/>
    </source>
</evidence>
<keyword evidence="5 7" id="KW-0808">Transferase</keyword>
<evidence type="ECO:0000256" key="7">
    <source>
        <dbReference type="HAMAP-Rule" id="MF_00090"/>
    </source>
</evidence>
<dbReference type="PANTHER" id="PTHR11579">
    <property type="entry name" value="PROTEIN-L-ISOASPARTATE O-METHYLTRANSFERASE"/>
    <property type="match status" value="1"/>
</dbReference>
<dbReference type="CDD" id="cd02440">
    <property type="entry name" value="AdoMet_MTases"/>
    <property type="match status" value="1"/>
</dbReference>
<keyword evidence="4 7" id="KW-0489">Methyltransferase</keyword>
<keyword evidence="6 7" id="KW-0949">S-adenosyl-L-methionine</keyword>
<evidence type="ECO:0000313" key="9">
    <source>
        <dbReference type="EMBL" id="GET34271.1"/>
    </source>
</evidence>
<comment type="caution">
    <text evidence="9">The sequence shown here is derived from an EMBL/GenBank/DDBJ whole genome shotgun (WGS) entry which is preliminary data.</text>
</comment>
<dbReference type="SUPFAM" id="SSF53335">
    <property type="entry name" value="S-adenosyl-L-methionine-dependent methyltransferases"/>
    <property type="match status" value="1"/>
</dbReference>
<accession>A0A5M4B2V0</accession>
<comment type="subcellular location">
    <subcellularLocation>
        <location evidence="1 7">Cytoplasm</location>
    </subcellularLocation>
</comment>
<comment type="function">
    <text evidence="7">Catalyzes the methyl esterification of L-isoaspartyl residues in peptides and proteins that result from spontaneous decomposition of normal L-aspartyl and L-asparaginyl residues. It plays a role in the repair and/or degradation of damaged proteins.</text>
</comment>
<dbReference type="GO" id="GO:0005737">
    <property type="term" value="C:cytoplasm"/>
    <property type="evidence" value="ECO:0007669"/>
    <property type="project" value="UniProtKB-SubCell"/>
</dbReference>
<dbReference type="GO" id="GO:0004719">
    <property type="term" value="F:protein-L-isoaspartate (D-aspartate) O-methyltransferase activity"/>
    <property type="evidence" value="ECO:0007669"/>
    <property type="project" value="UniProtKB-UniRule"/>
</dbReference>
<dbReference type="Proteomes" id="UP000391834">
    <property type="component" value="Unassembled WGS sequence"/>
</dbReference>
<organism evidence="9 10">
    <name type="scientific">Prolixibacter bellariivorans</name>
    <dbReference type="NCBI Taxonomy" id="314319"/>
    <lineage>
        <taxon>Bacteria</taxon>
        <taxon>Pseudomonadati</taxon>
        <taxon>Bacteroidota</taxon>
        <taxon>Bacteroidia</taxon>
        <taxon>Marinilabiliales</taxon>
        <taxon>Prolixibacteraceae</taxon>
        <taxon>Prolixibacter</taxon>
    </lineage>
</organism>
<dbReference type="OrthoDB" id="9810066at2"/>
<comment type="similarity">
    <text evidence="2 7">Belongs to the methyltransferase superfamily. L-isoaspartyl/D-aspartyl protein methyltransferase family.</text>
</comment>
<dbReference type="InterPro" id="IPR029063">
    <property type="entry name" value="SAM-dependent_MTases_sf"/>
</dbReference>
<feature type="chain" id="PRO_5024400811" description="Protein-L-isoaspartate O-methyltransferase" evidence="8">
    <location>
        <begin position="20"/>
        <end position="229"/>
    </location>
</feature>
<keyword evidence="3 7" id="KW-0963">Cytoplasm</keyword>
<dbReference type="Gene3D" id="3.40.50.150">
    <property type="entry name" value="Vaccinia Virus protein VP39"/>
    <property type="match status" value="1"/>
</dbReference>
<feature type="active site" evidence="7">
    <location>
        <position position="81"/>
    </location>
</feature>
<dbReference type="PANTHER" id="PTHR11579:SF0">
    <property type="entry name" value="PROTEIN-L-ISOASPARTATE(D-ASPARTATE) O-METHYLTRANSFERASE"/>
    <property type="match status" value="1"/>
</dbReference>
<dbReference type="FunFam" id="3.40.50.150:FF:000010">
    <property type="entry name" value="Protein-L-isoaspartate O-methyltransferase"/>
    <property type="match status" value="1"/>
</dbReference>
<evidence type="ECO:0000256" key="2">
    <source>
        <dbReference type="ARBA" id="ARBA00005369"/>
    </source>
</evidence>
<dbReference type="HAMAP" id="MF_00090">
    <property type="entry name" value="PIMT"/>
    <property type="match status" value="1"/>
</dbReference>
<feature type="signal peptide" evidence="8">
    <location>
        <begin position="1"/>
        <end position="19"/>
    </location>
</feature>
<evidence type="ECO:0000256" key="5">
    <source>
        <dbReference type="ARBA" id="ARBA00022679"/>
    </source>
</evidence>
<dbReference type="GO" id="GO:0032259">
    <property type="term" value="P:methylation"/>
    <property type="evidence" value="ECO:0007669"/>
    <property type="project" value="UniProtKB-KW"/>
</dbReference>
<evidence type="ECO:0000256" key="1">
    <source>
        <dbReference type="ARBA" id="ARBA00004496"/>
    </source>
</evidence>
<dbReference type="InterPro" id="IPR000682">
    <property type="entry name" value="PCMT"/>
</dbReference>
<evidence type="ECO:0000256" key="3">
    <source>
        <dbReference type="ARBA" id="ARBA00022490"/>
    </source>
</evidence>
<dbReference type="Pfam" id="PF01135">
    <property type="entry name" value="PCMT"/>
    <property type="match status" value="1"/>
</dbReference>
<dbReference type="AlphaFoldDB" id="A0A5M4B2V0"/>
<sequence length="229" mass="25422">MKLITILLLIFLFPLLACAQEDFEAKRIEMVKKQIIARGINDGPTIRAMRKVPRQDFVPDAYRDQAYRDAPLSIGYGQTISQPYIVALMTEKTKPSKGKKALEIGTGSGYQAAVLAEIVDSVYTIELIPGLARHAAKVLSGLHYDNVVPKQGDGYRGWPEHAPFDIILVTAAGDHIPRPLINQLAENGRLIMPVGQPGSFQQLVLLTKRNGRIKRKNLATVQFVPLQRE</sequence>
<name>A0A5M4B2V0_9BACT</name>
<keyword evidence="8" id="KW-0732">Signal</keyword>
<proteinExistence type="inferred from homology"/>
<dbReference type="EC" id="2.1.1.77" evidence="7"/>
<dbReference type="PROSITE" id="PS01279">
    <property type="entry name" value="PCMT"/>
    <property type="match status" value="1"/>
</dbReference>
<dbReference type="GO" id="GO:0030091">
    <property type="term" value="P:protein repair"/>
    <property type="evidence" value="ECO:0007669"/>
    <property type="project" value="UniProtKB-UniRule"/>
</dbReference>
<evidence type="ECO:0000313" key="10">
    <source>
        <dbReference type="Proteomes" id="UP000391834"/>
    </source>
</evidence>
<gene>
    <name evidence="9" type="primary">pcm_2</name>
    <name evidence="7" type="synonym">pcm</name>
    <name evidence="9" type="ORF">PbJCM13498_31340</name>
</gene>
<protein>
    <recommendedName>
        <fullName evidence="7">Protein-L-isoaspartate O-methyltransferase</fullName>
        <ecNumber evidence="7">2.1.1.77</ecNumber>
    </recommendedName>
    <alternativeName>
        <fullName evidence="7">L-isoaspartyl protein carboxyl methyltransferase</fullName>
    </alternativeName>
    <alternativeName>
        <fullName evidence="7">Protein L-isoaspartyl methyltransferase</fullName>
    </alternativeName>
    <alternativeName>
        <fullName evidence="7">Protein-beta-aspartate methyltransferase</fullName>
        <shortName evidence="7">PIMT</shortName>
    </alternativeName>
</protein>
<dbReference type="EMBL" id="BLAX01000001">
    <property type="protein sequence ID" value="GET34271.1"/>
    <property type="molecule type" value="Genomic_DNA"/>
</dbReference>
<dbReference type="NCBIfam" id="NF001453">
    <property type="entry name" value="PRK00312.1"/>
    <property type="match status" value="1"/>
</dbReference>
<evidence type="ECO:0000256" key="8">
    <source>
        <dbReference type="SAM" id="SignalP"/>
    </source>
</evidence>
<reference evidence="9 10" key="1">
    <citation type="submission" date="2019-10" db="EMBL/GenBank/DDBJ databases">
        <title>Prolixibacter strains distinguished by the presence of nitrate reductase genes were adept at nitrate-dependent anaerobic corrosion of metallic iron and carbon steel.</title>
        <authorList>
            <person name="Iino T."/>
            <person name="Shono N."/>
            <person name="Ito K."/>
            <person name="Nakamura R."/>
            <person name="Sueoka K."/>
            <person name="Harayama S."/>
            <person name="Ohkuma M."/>
        </authorList>
    </citation>
    <scope>NUCLEOTIDE SEQUENCE [LARGE SCALE GENOMIC DNA]</scope>
    <source>
        <strain evidence="9 10">JCM 13498</strain>
    </source>
</reference>
<evidence type="ECO:0000256" key="4">
    <source>
        <dbReference type="ARBA" id="ARBA00022603"/>
    </source>
</evidence>
<dbReference type="NCBIfam" id="TIGR00080">
    <property type="entry name" value="pimt"/>
    <property type="match status" value="1"/>
</dbReference>
<dbReference type="RefSeq" id="WP_027585727.1">
    <property type="nucleotide sequence ID" value="NZ_BLAX01000001.1"/>
</dbReference>
<comment type="catalytic activity">
    <reaction evidence="7">
        <text>[protein]-L-isoaspartate + S-adenosyl-L-methionine = [protein]-L-isoaspartate alpha-methyl ester + S-adenosyl-L-homocysteine</text>
        <dbReference type="Rhea" id="RHEA:12705"/>
        <dbReference type="Rhea" id="RHEA-COMP:12143"/>
        <dbReference type="Rhea" id="RHEA-COMP:12144"/>
        <dbReference type="ChEBI" id="CHEBI:57856"/>
        <dbReference type="ChEBI" id="CHEBI:59789"/>
        <dbReference type="ChEBI" id="CHEBI:90596"/>
        <dbReference type="ChEBI" id="CHEBI:90598"/>
        <dbReference type="EC" id="2.1.1.77"/>
    </reaction>
</comment>